<accession>A0ABP0C626</accession>
<comment type="caution">
    <text evidence="1">The sequence shown here is derived from an EMBL/GenBank/DDBJ whole genome shotgun (WGS) entry which is preliminary data.</text>
</comment>
<protein>
    <submittedName>
        <fullName evidence="1">Uncharacterized protein</fullName>
    </submittedName>
</protein>
<evidence type="ECO:0000313" key="1">
    <source>
        <dbReference type="EMBL" id="CAK7227117.1"/>
    </source>
</evidence>
<reference evidence="1 2" key="1">
    <citation type="submission" date="2024-01" db="EMBL/GenBank/DDBJ databases">
        <authorList>
            <person name="Allen C."/>
            <person name="Tagirdzhanova G."/>
        </authorList>
    </citation>
    <scope>NUCLEOTIDE SEQUENCE [LARGE SCALE GENOMIC DNA]</scope>
</reference>
<gene>
    <name evidence="1" type="ORF">SCUCBS95973_006434</name>
</gene>
<organism evidence="1 2">
    <name type="scientific">Sporothrix curviconia</name>
    <dbReference type="NCBI Taxonomy" id="1260050"/>
    <lineage>
        <taxon>Eukaryota</taxon>
        <taxon>Fungi</taxon>
        <taxon>Dikarya</taxon>
        <taxon>Ascomycota</taxon>
        <taxon>Pezizomycotina</taxon>
        <taxon>Sordariomycetes</taxon>
        <taxon>Sordariomycetidae</taxon>
        <taxon>Ophiostomatales</taxon>
        <taxon>Ophiostomataceae</taxon>
        <taxon>Sporothrix</taxon>
    </lineage>
</organism>
<name>A0ABP0C626_9PEZI</name>
<dbReference type="Proteomes" id="UP001642405">
    <property type="component" value="Unassembled WGS sequence"/>
</dbReference>
<evidence type="ECO:0000313" key="2">
    <source>
        <dbReference type="Proteomes" id="UP001642405"/>
    </source>
</evidence>
<keyword evidence="2" id="KW-1185">Reference proteome</keyword>
<dbReference type="EMBL" id="CAWUHB010000038">
    <property type="protein sequence ID" value="CAK7227117.1"/>
    <property type="molecule type" value="Genomic_DNA"/>
</dbReference>
<sequence length="343" mass="38439">MAFPRPTLRDALVRHKPFLACATTQKGNTKSHRWPKVTSIHEWRAFNIDALNESYGHVIDSTLSSTLVDKLPSTNKLEGLTMYDDSGPKNIIAWNDENVMSMVNHAKVFMGLHPGASVQHSYTSADGSTKAIFPEAHSKTTVDHVITLGNSRSDVLVVGLGRTSVKWKGSLLVKDFDNTTNENGWPLRQLANLCSKAQTRYGYIQTDKELVVCYFTVSTTGPPDEYEWSAYIMPVPWNTELSSDQSAAPKTHLTTELALWWLCMLSLCDEHRPIVALGQVVAIDSWDKQQLNSGLWVRRHRYSGFEQPLPFAFPTPDLDFDFFLQSTGDSPDVTFLGETNPNM</sequence>
<proteinExistence type="predicted"/>